<feature type="domain" description="DNA-directed RNA polymerase RBP11-like dimerisation" evidence="4">
    <location>
        <begin position="19"/>
        <end position="89"/>
    </location>
</feature>
<dbReference type="Gene3D" id="3.30.1360.10">
    <property type="entry name" value="RNA polymerase, RBP11-like subunit"/>
    <property type="match status" value="1"/>
</dbReference>
<proteinExistence type="inferred from homology"/>
<dbReference type="GO" id="GO:0046983">
    <property type="term" value="F:protein dimerization activity"/>
    <property type="evidence" value="ECO:0007669"/>
    <property type="project" value="InterPro"/>
</dbReference>
<dbReference type="STRING" id="1354746.A0A0B2UNP0"/>
<evidence type="ECO:0000313" key="5">
    <source>
        <dbReference type="EMBL" id="KHN70575.1"/>
    </source>
</evidence>
<comment type="similarity">
    <text evidence="3">Belongs to the archaeal Rpo11/eukaryotic RPB11/RPC19 RNA polymerase subunit family.</text>
</comment>
<accession>A0A0B2UNP0</accession>
<evidence type="ECO:0000259" key="4">
    <source>
        <dbReference type="Pfam" id="PF13656"/>
    </source>
</evidence>
<dbReference type="Proteomes" id="UP000031056">
    <property type="component" value="Unassembled WGS sequence"/>
</dbReference>
<evidence type="ECO:0000256" key="1">
    <source>
        <dbReference type="ARBA" id="ARBA00022478"/>
    </source>
</evidence>
<dbReference type="InterPro" id="IPR022905">
    <property type="entry name" value="Rpo11-like"/>
</dbReference>
<organism evidence="5 6">
    <name type="scientific">Ordospora colligata OC4</name>
    <dbReference type="NCBI Taxonomy" id="1354746"/>
    <lineage>
        <taxon>Eukaryota</taxon>
        <taxon>Fungi</taxon>
        <taxon>Fungi incertae sedis</taxon>
        <taxon>Microsporidia</taxon>
        <taxon>Ordosporidae</taxon>
        <taxon>Ordospora</taxon>
    </lineage>
</organism>
<protein>
    <submittedName>
        <fullName evidence="5">Subunit Rpb11 of RNA polymerase II</fullName>
    </submittedName>
</protein>
<name>A0A0B2UNP0_9MICR</name>
<dbReference type="HAMAP" id="MF_00261">
    <property type="entry name" value="RNApol_arch_Rpo11"/>
    <property type="match status" value="1"/>
</dbReference>
<dbReference type="RefSeq" id="XP_014564617.1">
    <property type="nucleotide sequence ID" value="XM_014709131.1"/>
</dbReference>
<dbReference type="OrthoDB" id="10248581at2759"/>
<dbReference type="HOGENOM" id="CLU_090381_5_1_1"/>
<keyword evidence="2" id="KW-0804">Transcription</keyword>
<dbReference type="EMBL" id="JOKQ01000001">
    <property type="protein sequence ID" value="KHN70575.1"/>
    <property type="molecule type" value="Genomic_DNA"/>
</dbReference>
<reference evidence="5 6" key="1">
    <citation type="journal article" date="2014" name="MBio">
        <title>The Ordospora colligata genome; evolution of extreme reduction in microsporidia and host-to-parasite horizontal gene transfer.</title>
        <authorList>
            <person name="Pombert J.-F."/>
            <person name="Haag K.L."/>
            <person name="Beidas S."/>
            <person name="Ebert D."/>
            <person name="Keeling P.J."/>
        </authorList>
    </citation>
    <scope>NUCLEOTIDE SEQUENCE [LARGE SCALE GENOMIC DNA]</scope>
    <source>
        <strain evidence="5 6">OC4</strain>
    </source>
</reference>
<dbReference type="InParanoid" id="A0A0B2UNP0"/>
<dbReference type="PANTHER" id="PTHR13946:SF16">
    <property type="entry name" value="DNA-DIRECTED RNA POLYMERASE II SUBUNIT RPB11"/>
    <property type="match status" value="1"/>
</dbReference>
<dbReference type="PANTHER" id="PTHR13946">
    <property type="entry name" value="DNA-DIRECTED RNA POLYMERASE I,II,III"/>
    <property type="match status" value="1"/>
</dbReference>
<dbReference type="InterPro" id="IPR009025">
    <property type="entry name" value="RBP11-like_dimer"/>
</dbReference>
<evidence type="ECO:0000313" key="6">
    <source>
        <dbReference type="Proteomes" id="UP000031056"/>
    </source>
</evidence>
<dbReference type="GO" id="GO:0006366">
    <property type="term" value="P:transcription by RNA polymerase II"/>
    <property type="evidence" value="ECO:0007669"/>
    <property type="project" value="TreeGrafter"/>
</dbReference>
<evidence type="ECO:0000256" key="2">
    <source>
        <dbReference type="ARBA" id="ARBA00023163"/>
    </source>
</evidence>
<sequence length="96" mass="11175">MSDQSKVLMSYVGSTRNTVELKIYNETHTLGSMLSERLLEDKRCLFSAYKIDHPTDSHLLLRITAEREYPVKNLLLDTLRKIEEDTASLIYQLKEL</sequence>
<dbReference type="InterPro" id="IPR036603">
    <property type="entry name" value="RBP11-like"/>
</dbReference>
<keyword evidence="6" id="KW-1185">Reference proteome</keyword>
<dbReference type="Pfam" id="PF13656">
    <property type="entry name" value="RNA_pol_L_2"/>
    <property type="match status" value="1"/>
</dbReference>
<dbReference type="SUPFAM" id="SSF55257">
    <property type="entry name" value="RBP11-like subunits of RNA polymerase"/>
    <property type="match status" value="1"/>
</dbReference>
<dbReference type="GO" id="GO:0003899">
    <property type="term" value="F:DNA-directed RNA polymerase activity"/>
    <property type="evidence" value="ECO:0007669"/>
    <property type="project" value="InterPro"/>
</dbReference>
<gene>
    <name evidence="5" type="ORF">M896_012310</name>
</gene>
<dbReference type="GeneID" id="26261074"/>
<dbReference type="GO" id="GO:0005665">
    <property type="term" value="C:RNA polymerase II, core complex"/>
    <property type="evidence" value="ECO:0007669"/>
    <property type="project" value="TreeGrafter"/>
</dbReference>
<evidence type="ECO:0000256" key="3">
    <source>
        <dbReference type="ARBA" id="ARBA00025751"/>
    </source>
</evidence>
<dbReference type="AlphaFoldDB" id="A0A0B2UNP0"/>
<comment type="caution">
    <text evidence="5">The sequence shown here is derived from an EMBL/GenBank/DDBJ whole genome shotgun (WGS) entry which is preliminary data.</text>
</comment>
<dbReference type="VEuPathDB" id="MicrosporidiaDB:M896_012310"/>
<keyword evidence="1" id="KW-0240">DNA-directed RNA polymerase</keyword>